<evidence type="ECO:0000313" key="3">
    <source>
        <dbReference type="EMBL" id="SEN29483.1"/>
    </source>
</evidence>
<gene>
    <name evidence="3" type="ORF">SAMN04489762_1895</name>
</gene>
<evidence type="ECO:0000313" key="4">
    <source>
        <dbReference type="Proteomes" id="UP000199735"/>
    </source>
</evidence>
<evidence type="ECO:0000259" key="2">
    <source>
        <dbReference type="Pfam" id="PF00535"/>
    </source>
</evidence>
<protein>
    <submittedName>
        <fullName evidence="3">Glycosyltransferase involved in cell wall bisynthesis</fullName>
    </submittedName>
</protein>
<dbReference type="SUPFAM" id="SSF53448">
    <property type="entry name" value="Nucleotide-diphospho-sugar transferases"/>
    <property type="match status" value="1"/>
</dbReference>
<evidence type="ECO:0000256" key="1">
    <source>
        <dbReference type="ARBA" id="ARBA00006739"/>
    </source>
</evidence>
<organism evidence="3 4">
    <name type="scientific">Terribacillus saccharophilus</name>
    <dbReference type="NCBI Taxonomy" id="361277"/>
    <lineage>
        <taxon>Bacteria</taxon>
        <taxon>Bacillati</taxon>
        <taxon>Bacillota</taxon>
        <taxon>Bacilli</taxon>
        <taxon>Bacillales</taxon>
        <taxon>Bacillaceae</taxon>
        <taxon>Terribacillus</taxon>
    </lineage>
</organism>
<reference evidence="3 4" key="1">
    <citation type="submission" date="2016-10" db="EMBL/GenBank/DDBJ databases">
        <authorList>
            <person name="Varghese N."/>
            <person name="Submissions S."/>
        </authorList>
    </citation>
    <scope>NUCLEOTIDE SEQUENCE [LARGE SCALE GENOMIC DNA]</scope>
    <source>
        <strain evidence="3 4">DSM 21619</strain>
    </source>
</reference>
<dbReference type="InterPro" id="IPR029044">
    <property type="entry name" value="Nucleotide-diphossugar_trans"/>
</dbReference>
<name>A0AAX2EFH6_9BACI</name>
<proteinExistence type="inferred from homology"/>
<dbReference type="Pfam" id="PF00535">
    <property type="entry name" value="Glycos_transf_2"/>
    <property type="match status" value="1"/>
</dbReference>
<dbReference type="Proteomes" id="UP000199735">
    <property type="component" value="Unassembled WGS sequence"/>
</dbReference>
<dbReference type="RefSeq" id="WP_093880514.1">
    <property type="nucleotide sequence ID" value="NZ_FOCD01000002.1"/>
</dbReference>
<sequence>MCKLVTVVIPTYQRSDTLPRAIDSVLNQNYKNVEIIVVDDNDPASSFRKQTELVMDGYKKVEKVKYIQHDYNKNGSAARNTGFKNSNGEYLMFLDDDDEFLSNKIQKQVECLNNRDKSWGACYTSYIRKKDNKTVMTCGENREGNLLVEELKRNLFVHAGSNLMVRRKVFEELNGFDETFERNQDVEFLVRLLRKNKLAYVDVIGLAVYIHPRVMKKSLEELTIQYLEKFDGYIKELKKDDQEQIYKMLKLQVFRSKMTNRSHFPQAINMVVQKDVSVLDAFRYVIHLFYRKLTKKSCGFNLRLR</sequence>
<comment type="similarity">
    <text evidence="1">Belongs to the glycosyltransferase 2 family.</text>
</comment>
<dbReference type="EMBL" id="FOCD01000002">
    <property type="protein sequence ID" value="SEN29483.1"/>
    <property type="molecule type" value="Genomic_DNA"/>
</dbReference>
<dbReference type="AlphaFoldDB" id="A0AAX2EFH6"/>
<dbReference type="PANTHER" id="PTHR22916:SF3">
    <property type="entry name" value="UDP-GLCNAC:BETAGAL BETA-1,3-N-ACETYLGLUCOSAMINYLTRANSFERASE-LIKE PROTEIN 1"/>
    <property type="match status" value="1"/>
</dbReference>
<dbReference type="Gene3D" id="3.90.550.10">
    <property type="entry name" value="Spore Coat Polysaccharide Biosynthesis Protein SpsA, Chain A"/>
    <property type="match status" value="1"/>
</dbReference>
<dbReference type="InterPro" id="IPR001173">
    <property type="entry name" value="Glyco_trans_2-like"/>
</dbReference>
<comment type="caution">
    <text evidence="3">The sequence shown here is derived from an EMBL/GenBank/DDBJ whole genome shotgun (WGS) entry which is preliminary data.</text>
</comment>
<dbReference type="PANTHER" id="PTHR22916">
    <property type="entry name" value="GLYCOSYLTRANSFERASE"/>
    <property type="match status" value="1"/>
</dbReference>
<dbReference type="CDD" id="cd00761">
    <property type="entry name" value="Glyco_tranf_GTA_type"/>
    <property type="match status" value="1"/>
</dbReference>
<dbReference type="GO" id="GO:0016758">
    <property type="term" value="F:hexosyltransferase activity"/>
    <property type="evidence" value="ECO:0007669"/>
    <property type="project" value="UniProtKB-ARBA"/>
</dbReference>
<accession>A0AAX2EFH6</accession>
<feature type="domain" description="Glycosyltransferase 2-like" evidence="2">
    <location>
        <begin position="6"/>
        <end position="173"/>
    </location>
</feature>